<proteinExistence type="predicted"/>
<feature type="transmembrane region" description="Helical" evidence="1">
    <location>
        <begin position="6"/>
        <end position="27"/>
    </location>
</feature>
<dbReference type="InterPro" id="IPR008984">
    <property type="entry name" value="SMAD_FHA_dom_sf"/>
</dbReference>
<dbReference type="PROSITE" id="PS50006">
    <property type="entry name" value="FHA_DOMAIN"/>
    <property type="match status" value="1"/>
</dbReference>
<keyword evidence="1" id="KW-0812">Transmembrane</keyword>
<organism evidence="3 4">
    <name type="scientific">Clostridium sartagoforme</name>
    <dbReference type="NCBI Taxonomy" id="84031"/>
    <lineage>
        <taxon>Bacteria</taxon>
        <taxon>Bacillati</taxon>
        <taxon>Bacillota</taxon>
        <taxon>Clostridia</taxon>
        <taxon>Eubacteriales</taxon>
        <taxon>Clostridiaceae</taxon>
        <taxon>Clostridium</taxon>
    </lineage>
</organism>
<dbReference type="SMART" id="SM00240">
    <property type="entry name" value="FHA"/>
    <property type="match status" value="1"/>
</dbReference>
<name>A0A4S2DKD4_9CLOT</name>
<dbReference type="CDD" id="cd00060">
    <property type="entry name" value="FHA"/>
    <property type="match status" value="1"/>
</dbReference>
<dbReference type="SUPFAM" id="SSF49879">
    <property type="entry name" value="SMAD/FHA domain"/>
    <property type="match status" value="1"/>
</dbReference>
<reference evidence="3 4" key="1">
    <citation type="submission" date="2019-04" db="EMBL/GenBank/DDBJ databases">
        <title>Microbes associate with the intestines of laboratory mice.</title>
        <authorList>
            <person name="Navarre W."/>
            <person name="Wong E."/>
            <person name="Huang K."/>
            <person name="Tropini C."/>
            <person name="Ng K."/>
            <person name="Yu B."/>
        </authorList>
    </citation>
    <scope>NUCLEOTIDE SEQUENCE [LARGE SCALE GENOMIC DNA]</scope>
    <source>
        <strain evidence="3 4">NM50_B9-20</strain>
    </source>
</reference>
<feature type="domain" description="FHA" evidence="2">
    <location>
        <begin position="75"/>
        <end position="124"/>
    </location>
</feature>
<dbReference type="OrthoDB" id="9816434at2"/>
<dbReference type="InterPro" id="IPR000253">
    <property type="entry name" value="FHA_dom"/>
</dbReference>
<keyword evidence="1" id="KW-1133">Transmembrane helix</keyword>
<keyword evidence="4" id="KW-1185">Reference proteome</keyword>
<comment type="caution">
    <text evidence="3">The sequence shown here is derived from an EMBL/GenBank/DDBJ whole genome shotgun (WGS) entry which is preliminary data.</text>
</comment>
<evidence type="ECO:0000259" key="2">
    <source>
        <dbReference type="PROSITE" id="PS50006"/>
    </source>
</evidence>
<dbReference type="EMBL" id="SRYR01000008">
    <property type="protein sequence ID" value="TGY41401.1"/>
    <property type="molecule type" value="Genomic_DNA"/>
</dbReference>
<protein>
    <submittedName>
        <fullName evidence="3">FHA domain-containing protein</fullName>
    </submittedName>
</protein>
<dbReference type="AlphaFoldDB" id="A0A4S2DKD4"/>
<evidence type="ECO:0000313" key="4">
    <source>
        <dbReference type="Proteomes" id="UP000306888"/>
    </source>
</evidence>
<dbReference type="Proteomes" id="UP000306888">
    <property type="component" value="Unassembled WGS sequence"/>
</dbReference>
<gene>
    <name evidence="3" type="ORF">E5347_13035</name>
</gene>
<evidence type="ECO:0000313" key="3">
    <source>
        <dbReference type="EMBL" id="TGY41401.1"/>
    </source>
</evidence>
<dbReference type="Gene3D" id="2.60.200.20">
    <property type="match status" value="1"/>
</dbReference>
<sequence>MGFSELMTFVFGVIFIIILYFIIYYALKIMYKDVKGGGRRRRPSSAVRNFGIEVLSAGDNSSLEEGSVLLLNDSLTIGRKEGNTIRLTDQYVSGSHAKIIVRNNEIEVEDLNSTNGVFVNDGKVKGRCKIKANDKIRIGSATFKVIRADKK</sequence>
<keyword evidence="1" id="KW-0472">Membrane</keyword>
<evidence type="ECO:0000256" key="1">
    <source>
        <dbReference type="SAM" id="Phobius"/>
    </source>
</evidence>
<dbReference type="Pfam" id="PF00498">
    <property type="entry name" value="FHA"/>
    <property type="match status" value="1"/>
</dbReference>
<accession>A0A4S2DKD4</accession>
<dbReference type="RefSeq" id="WP_136007667.1">
    <property type="nucleotide sequence ID" value="NZ_SRYR01000008.1"/>
</dbReference>